<protein>
    <submittedName>
        <fullName evidence="2">Uncharacterized protein</fullName>
    </submittedName>
</protein>
<dbReference type="STRING" id="1802619.A2797_02280"/>
<evidence type="ECO:0000313" key="2">
    <source>
        <dbReference type="EMBL" id="OGC54688.1"/>
    </source>
</evidence>
<organism evidence="2 3">
    <name type="scientific">candidate division WWE3 bacterium RIFCSPHIGHO2_01_FULL_48_15</name>
    <dbReference type="NCBI Taxonomy" id="1802619"/>
    <lineage>
        <taxon>Bacteria</taxon>
        <taxon>Katanobacteria</taxon>
    </lineage>
</organism>
<dbReference type="AlphaFoldDB" id="A0A1F4VCE3"/>
<dbReference type="EMBL" id="MEVC01000019">
    <property type="protein sequence ID" value="OGC54688.1"/>
    <property type="molecule type" value="Genomic_DNA"/>
</dbReference>
<keyword evidence="1" id="KW-0812">Transmembrane</keyword>
<name>A0A1F4VCE3_UNCKA</name>
<reference evidence="2 3" key="1">
    <citation type="journal article" date="2016" name="Nat. Commun.">
        <title>Thousands of microbial genomes shed light on interconnected biogeochemical processes in an aquifer system.</title>
        <authorList>
            <person name="Anantharaman K."/>
            <person name="Brown C.T."/>
            <person name="Hug L.A."/>
            <person name="Sharon I."/>
            <person name="Castelle C.J."/>
            <person name="Probst A.J."/>
            <person name="Thomas B.C."/>
            <person name="Singh A."/>
            <person name="Wilkins M.J."/>
            <person name="Karaoz U."/>
            <person name="Brodie E.L."/>
            <person name="Williams K.H."/>
            <person name="Hubbard S.S."/>
            <person name="Banfield J.F."/>
        </authorList>
    </citation>
    <scope>NUCLEOTIDE SEQUENCE [LARGE SCALE GENOMIC DNA]</scope>
</reference>
<keyword evidence="1" id="KW-0472">Membrane</keyword>
<feature type="transmembrane region" description="Helical" evidence="1">
    <location>
        <begin position="65"/>
        <end position="86"/>
    </location>
</feature>
<evidence type="ECO:0000313" key="3">
    <source>
        <dbReference type="Proteomes" id="UP000179005"/>
    </source>
</evidence>
<comment type="caution">
    <text evidence="2">The sequence shown here is derived from an EMBL/GenBank/DDBJ whole genome shotgun (WGS) entry which is preliminary data.</text>
</comment>
<gene>
    <name evidence="2" type="ORF">A2797_02280</name>
</gene>
<proteinExistence type="predicted"/>
<dbReference type="Proteomes" id="UP000179005">
    <property type="component" value="Unassembled WGS sequence"/>
</dbReference>
<feature type="transmembrane region" description="Helical" evidence="1">
    <location>
        <begin position="20"/>
        <end position="53"/>
    </location>
</feature>
<keyword evidence="1" id="KW-1133">Transmembrane helix</keyword>
<accession>A0A1F4VCE3</accession>
<evidence type="ECO:0000256" key="1">
    <source>
        <dbReference type="SAM" id="Phobius"/>
    </source>
</evidence>
<sequence>MIGEILQLAGQYFVSSSMWVWNLVVVLVTVGLWILWLFVGGALSLPVLVRVAGWVTKKIGHIDPVPAMFAWTFVPVVFLVYAYLWAASAVWLNHNVFGIPEGTEHFGVWSYVMILFVLVIVGIKMSWKWALEE</sequence>
<feature type="transmembrane region" description="Helical" evidence="1">
    <location>
        <begin position="106"/>
        <end position="127"/>
    </location>
</feature>